<accession>A0AAV5GJE4</accession>
<dbReference type="Gene3D" id="2.60.120.10">
    <property type="entry name" value="Jelly Rolls"/>
    <property type="match status" value="1"/>
</dbReference>
<comment type="caution">
    <text evidence="1">The sequence shown here is derived from an EMBL/GenBank/DDBJ whole genome shotgun (WGS) entry which is preliminary data.</text>
</comment>
<dbReference type="Proteomes" id="UP001342314">
    <property type="component" value="Unassembled WGS sequence"/>
</dbReference>
<evidence type="ECO:0000313" key="1">
    <source>
        <dbReference type="EMBL" id="GJN89965.1"/>
    </source>
</evidence>
<protein>
    <recommendedName>
        <fullName evidence="3">Ethanolamine utilization protein EutQ</fullName>
    </recommendedName>
</protein>
<dbReference type="InterPro" id="IPR014710">
    <property type="entry name" value="RmlC-like_jellyroll"/>
</dbReference>
<proteinExistence type="predicted"/>
<sequence>MLIETSQDAAHEHKLTTLTATSAIDDVFASDDTTAPISGGIFTVTAGAESDNLKYSYGYNELKIILEGTIVLEDADTGNKIVGTAGDVIKIDKGTTVIFSSPDQGRAFYVGQRKLRDF</sequence>
<evidence type="ECO:0000313" key="2">
    <source>
        <dbReference type="Proteomes" id="UP001342314"/>
    </source>
</evidence>
<name>A0AAV5GJE4_9BASI</name>
<dbReference type="EMBL" id="BQKY01000006">
    <property type="protein sequence ID" value="GJN89965.1"/>
    <property type="molecule type" value="Genomic_DNA"/>
</dbReference>
<dbReference type="SUPFAM" id="SSF51182">
    <property type="entry name" value="RmlC-like cupins"/>
    <property type="match status" value="1"/>
</dbReference>
<evidence type="ECO:0008006" key="3">
    <source>
        <dbReference type="Google" id="ProtNLM"/>
    </source>
</evidence>
<dbReference type="InterPro" id="IPR010424">
    <property type="entry name" value="EutQ"/>
</dbReference>
<dbReference type="PANTHER" id="PTHR36169">
    <property type="entry name" value="ETHANOLAMINE UTILIZATION PROTEIN EUTQ"/>
    <property type="match status" value="1"/>
</dbReference>
<dbReference type="Pfam" id="PF06249">
    <property type="entry name" value="EutQ"/>
    <property type="match status" value="1"/>
</dbReference>
<reference evidence="1 2" key="1">
    <citation type="submission" date="2021-12" db="EMBL/GenBank/DDBJ databases">
        <title>High titer production of polyol ester of fatty acids by Rhodotorula paludigena BS15 towards product separation-free biomass refinery.</title>
        <authorList>
            <person name="Mano J."/>
            <person name="Ono H."/>
            <person name="Tanaka T."/>
            <person name="Naito K."/>
            <person name="Sushida H."/>
            <person name="Ike M."/>
            <person name="Tokuyasu K."/>
            <person name="Kitaoka M."/>
        </authorList>
    </citation>
    <scope>NUCLEOTIDE SEQUENCE [LARGE SCALE GENOMIC DNA]</scope>
    <source>
        <strain evidence="1 2">BS15</strain>
    </source>
</reference>
<organism evidence="1 2">
    <name type="scientific">Rhodotorula paludigena</name>
    <dbReference type="NCBI Taxonomy" id="86838"/>
    <lineage>
        <taxon>Eukaryota</taxon>
        <taxon>Fungi</taxon>
        <taxon>Dikarya</taxon>
        <taxon>Basidiomycota</taxon>
        <taxon>Pucciniomycotina</taxon>
        <taxon>Microbotryomycetes</taxon>
        <taxon>Sporidiobolales</taxon>
        <taxon>Sporidiobolaceae</taxon>
        <taxon>Rhodotorula</taxon>
    </lineage>
</organism>
<dbReference type="PANTHER" id="PTHR36169:SF1">
    <property type="entry name" value="ACETATE KINASE EUTQ"/>
    <property type="match status" value="1"/>
</dbReference>
<dbReference type="AlphaFoldDB" id="A0AAV5GJE4"/>
<gene>
    <name evidence="1" type="ORF">Rhopal_002954-T1</name>
</gene>
<keyword evidence="2" id="KW-1185">Reference proteome</keyword>
<dbReference type="InterPro" id="IPR011051">
    <property type="entry name" value="RmlC_Cupin_sf"/>
</dbReference>